<feature type="domain" description="REM-1" evidence="19">
    <location>
        <begin position="433"/>
        <end position="510"/>
    </location>
</feature>
<feature type="domain" description="F-BAR" evidence="18">
    <location>
        <begin position="1"/>
        <end position="264"/>
    </location>
</feature>
<feature type="region of interest" description="Disordered" evidence="16">
    <location>
        <begin position="333"/>
        <end position="366"/>
    </location>
</feature>
<feature type="compositionally biased region" description="Pro residues" evidence="16">
    <location>
        <begin position="338"/>
        <end position="347"/>
    </location>
</feature>
<dbReference type="Gene3D" id="2.30.30.40">
    <property type="entry name" value="SH3 Domains"/>
    <property type="match status" value="1"/>
</dbReference>
<evidence type="ECO:0000256" key="9">
    <source>
        <dbReference type="ARBA" id="ARBA00023054"/>
    </source>
</evidence>
<evidence type="ECO:0000259" key="17">
    <source>
        <dbReference type="PROSITE" id="PS50002"/>
    </source>
</evidence>
<dbReference type="InterPro" id="IPR031160">
    <property type="entry name" value="F_BAR_dom"/>
</dbReference>
<accession>A0A8C4V5M3</accession>
<dbReference type="GO" id="GO:0005856">
    <property type="term" value="C:cytoskeleton"/>
    <property type="evidence" value="ECO:0007669"/>
    <property type="project" value="UniProtKB-SubCell"/>
</dbReference>
<evidence type="ECO:0000256" key="14">
    <source>
        <dbReference type="PROSITE-ProRule" id="PRU01077"/>
    </source>
</evidence>
<dbReference type="PROSITE" id="PS50002">
    <property type="entry name" value="SH3"/>
    <property type="match status" value="1"/>
</dbReference>
<dbReference type="FunFam" id="1.20.1270.60:FF:000002">
    <property type="entry name" value="Formin-binding protein 1-like isoform 1"/>
    <property type="match status" value="1"/>
</dbReference>
<evidence type="ECO:0000256" key="1">
    <source>
        <dbReference type="ARBA" id="ARBA00004236"/>
    </source>
</evidence>
<dbReference type="Pfam" id="PF00018">
    <property type="entry name" value="SH3_1"/>
    <property type="match status" value="1"/>
</dbReference>
<reference evidence="20" key="2">
    <citation type="submission" date="2025-09" db="UniProtKB">
        <authorList>
            <consortium name="Ensembl"/>
        </authorList>
    </citation>
    <scope>IDENTIFICATION</scope>
</reference>
<keyword evidence="11" id="KW-0472">Membrane</keyword>
<keyword evidence="8" id="KW-0254">Endocytosis</keyword>
<dbReference type="AlphaFoldDB" id="A0A8C4V5M3"/>
<evidence type="ECO:0000313" key="21">
    <source>
        <dbReference type="Proteomes" id="UP000694562"/>
    </source>
</evidence>
<keyword evidence="5 13" id="KW-0728">SH3 domain</keyword>
<evidence type="ECO:0000259" key="18">
    <source>
        <dbReference type="PROSITE" id="PS51741"/>
    </source>
</evidence>
<keyword evidence="9 14" id="KW-0175">Coiled coil</keyword>
<dbReference type="CDD" id="cd11629">
    <property type="entry name" value="HR1_FBP17"/>
    <property type="match status" value="1"/>
</dbReference>
<evidence type="ECO:0000256" key="16">
    <source>
        <dbReference type="SAM" id="MobiDB-lite"/>
    </source>
</evidence>
<dbReference type="InterPro" id="IPR035492">
    <property type="entry name" value="FNBP1_SH3"/>
</dbReference>
<dbReference type="CDD" id="cd07676">
    <property type="entry name" value="F-BAR_FBP17"/>
    <property type="match status" value="1"/>
</dbReference>
<dbReference type="PANTHER" id="PTHR15735:SF13">
    <property type="entry name" value="FORMIN-BINDING PROTEIN 1"/>
    <property type="match status" value="1"/>
</dbReference>
<keyword evidence="6" id="KW-1003">Cell membrane</keyword>
<protein>
    <submittedName>
        <fullName evidence="20">Formin binding protein 1</fullName>
    </submittedName>
</protein>
<evidence type="ECO:0000256" key="6">
    <source>
        <dbReference type="ARBA" id="ARBA00022475"/>
    </source>
</evidence>
<feature type="compositionally biased region" description="Polar residues" evidence="16">
    <location>
        <begin position="531"/>
        <end position="541"/>
    </location>
</feature>
<dbReference type="InterPro" id="IPR027267">
    <property type="entry name" value="AH/BAR_dom_sf"/>
</dbReference>
<feature type="region of interest" description="Disordered" evidence="16">
    <location>
        <begin position="293"/>
        <end position="314"/>
    </location>
</feature>
<dbReference type="Ensembl" id="ENSFTIT00000021947.1">
    <property type="protein sequence ID" value="ENSFTIP00000021065.1"/>
    <property type="gene ID" value="ENSFTIG00000013709.1"/>
</dbReference>
<reference evidence="20" key="1">
    <citation type="submission" date="2025-08" db="UniProtKB">
        <authorList>
            <consortium name="Ensembl"/>
        </authorList>
    </citation>
    <scope>IDENTIFICATION</scope>
</reference>
<feature type="domain" description="SH3" evidence="17">
    <location>
        <begin position="579"/>
        <end position="640"/>
    </location>
</feature>
<comment type="similarity">
    <text evidence="4">Belongs to the FNBP1 family.</text>
</comment>
<evidence type="ECO:0000313" key="20">
    <source>
        <dbReference type="Ensembl" id="ENSFTIP00000021065.1"/>
    </source>
</evidence>
<keyword evidence="12" id="KW-0206">Cytoskeleton</keyword>
<proteinExistence type="inferred from homology"/>
<comment type="subcellular location">
    <subcellularLocation>
        <location evidence="1">Cell membrane</location>
    </subcellularLocation>
    <subcellularLocation>
        <location evidence="3">Cytoplasm</location>
        <location evidence="3">Cell cortex</location>
    </subcellularLocation>
    <subcellularLocation>
        <location evidence="2">Cytoplasm</location>
        <location evidence="2">Cytoskeleton</location>
    </subcellularLocation>
</comment>
<dbReference type="InterPro" id="IPR001452">
    <property type="entry name" value="SH3_domain"/>
</dbReference>
<evidence type="ECO:0000256" key="12">
    <source>
        <dbReference type="ARBA" id="ARBA00023212"/>
    </source>
</evidence>
<dbReference type="PROSITE" id="PS51741">
    <property type="entry name" value="F_BAR"/>
    <property type="match status" value="1"/>
</dbReference>
<dbReference type="GO" id="GO:0008289">
    <property type="term" value="F:lipid binding"/>
    <property type="evidence" value="ECO:0007669"/>
    <property type="project" value="UniProtKB-KW"/>
</dbReference>
<evidence type="ECO:0000256" key="15">
    <source>
        <dbReference type="SAM" id="Coils"/>
    </source>
</evidence>
<evidence type="ECO:0000256" key="11">
    <source>
        <dbReference type="ARBA" id="ARBA00023136"/>
    </source>
</evidence>
<dbReference type="SUPFAM" id="SSF103657">
    <property type="entry name" value="BAR/IMD domain-like"/>
    <property type="match status" value="1"/>
</dbReference>
<dbReference type="InterPro" id="IPR036028">
    <property type="entry name" value="SH3-like_dom_sf"/>
</dbReference>
<evidence type="ECO:0000256" key="3">
    <source>
        <dbReference type="ARBA" id="ARBA00004544"/>
    </source>
</evidence>
<dbReference type="PROSITE" id="PS51860">
    <property type="entry name" value="REM_1"/>
    <property type="match status" value="1"/>
</dbReference>
<keyword evidence="7" id="KW-0963">Cytoplasm</keyword>
<dbReference type="Pfam" id="PF25610">
    <property type="entry name" value="HR1_TOCA"/>
    <property type="match status" value="1"/>
</dbReference>
<dbReference type="Proteomes" id="UP000694562">
    <property type="component" value="Unplaced"/>
</dbReference>
<dbReference type="GO" id="GO:0007165">
    <property type="term" value="P:signal transduction"/>
    <property type="evidence" value="ECO:0007669"/>
    <property type="project" value="InterPro"/>
</dbReference>
<dbReference type="GO" id="GO:0005938">
    <property type="term" value="C:cell cortex"/>
    <property type="evidence" value="ECO:0007669"/>
    <property type="project" value="UniProtKB-SubCell"/>
</dbReference>
<evidence type="ECO:0000256" key="10">
    <source>
        <dbReference type="ARBA" id="ARBA00023121"/>
    </source>
</evidence>
<name>A0A8C4V5M3_FALTI</name>
<evidence type="ECO:0000256" key="2">
    <source>
        <dbReference type="ARBA" id="ARBA00004245"/>
    </source>
</evidence>
<dbReference type="SUPFAM" id="SSF50044">
    <property type="entry name" value="SH3-domain"/>
    <property type="match status" value="1"/>
</dbReference>
<dbReference type="SMART" id="SM00326">
    <property type="entry name" value="SH3"/>
    <property type="match status" value="1"/>
</dbReference>
<feature type="region of interest" description="Disordered" evidence="16">
    <location>
        <begin position="522"/>
        <end position="561"/>
    </location>
</feature>
<dbReference type="InterPro" id="IPR011072">
    <property type="entry name" value="HR1_rho-bd"/>
</dbReference>
<dbReference type="CDD" id="cd12071">
    <property type="entry name" value="SH3_FBP17"/>
    <property type="match status" value="1"/>
</dbReference>
<dbReference type="GO" id="GO:0005886">
    <property type="term" value="C:plasma membrane"/>
    <property type="evidence" value="ECO:0007669"/>
    <property type="project" value="UniProtKB-SubCell"/>
</dbReference>
<dbReference type="Gene3D" id="1.20.1270.60">
    <property type="entry name" value="Arfaptin homology (AH) domain/BAR domain"/>
    <property type="match status" value="1"/>
</dbReference>
<dbReference type="Gene3D" id="6.10.140.470">
    <property type="match status" value="1"/>
</dbReference>
<dbReference type="GO" id="GO:0006897">
    <property type="term" value="P:endocytosis"/>
    <property type="evidence" value="ECO:0007669"/>
    <property type="project" value="UniProtKB-KW"/>
</dbReference>
<dbReference type="FunFam" id="2.30.30.40:FF:000017">
    <property type="entry name" value="Formin-binding protein 1-like isoform 1"/>
    <property type="match status" value="1"/>
</dbReference>
<feature type="coiled-coil region" evidence="15">
    <location>
        <begin position="155"/>
        <end position="186"/>
    </location>
</feature>
<dbReference type="InterPro" id="IPR001060">
    <property type="entry name" value="FCH_dom"/>
</dbReference>
<dbReference type="InterPro" id="IPR037449">
    <property type="entry name" value="FNBP1_F-BAR"/>
</dbReference>
<dbReference type="PANTHER" id="PTHR15735">
    <property type="entry name" value="FCH AND DOUBLE SH3 DOMAINS PROTEIN"/>
    <property type="match status" value="1"/>
</dbReference>
<keyword evidence="21" id="KW-1185">Reference proteome</keyword>
<evidence type="ECO:0000256" key="13">
    <source>
        <dbReference type="PROSITE-ProRule" id="PRU00192"/>
    </source>
</evidence>
<evidence type="ECO:0000256" key="7">
    <source>
        <dbReference type="ARBA" id="ARBA00022490"/>
    </source>
</evidence>
<dbReference type="InterPro" id="IPR057870">
    <property type="entry name" value="HR1_TOCA"/>
</dbReference>
<keyword evidence="10" id="KW-0446">Lipid-binding</keyword>
<dbReference type="SMART" id="SM00055">
    <property type="entry name" value="FCH"/>
    <property type="match status" value="1"/>
</dbReference>
<evidence type="ECO:0000256" key="4">
    <source>
        <dbReference type="ARBA" id="ARBA00009426"/>
    </source>
</evidence>
<dbReference type="Pfam" id="PF00611">
    <property type="entry name" value="FCH"/>
    <property type="match status" value="1"/>
</dbReference>
<sequence>MSWGTELWDQFDNLEKHTQWGIDVLEKFIKFVKERTEIELSYAKQLRNLSKKYQPKKNSKEEEEYRYTSTRAFLATLNEMNDYAGQHEVISENMTSLITGELTRYVQELKQERKSHFHDGRKAQQHIETCWKQLEASKRRFERDCKEADRAQQYFEKMDADINVTKADVEKARQQAQLRHQMAEDSKAEYSSTLQKFNSEQHDHYYTHIPNIFQKIQEMEERRIVRIGESMKTFAEVDRQVIPIIGKCLDEITKAAESIDHKNDSQLVIEAFKSGFEPPGDIDFEDFTQPMKRTVSESSLSNSRGDGKSELKFGGKSKGKLWPFIKKNKLMSLLTSPHQPPPPPPASASPSAVPNGPQSPKQQKEPLSHRFNEFMTSKPKIHCFRSLKRGQTQSLYIHKELMKRTLGTPTCAIEAREYVLSLKLGAGPEDFSHLPPEQRRKKLQQKVDELNKDIQKEMDQRDALTKMKDVYIKNPQMGDAASVDHRLAELGQNIEKLRLEAQKFEGWLAEVEGRLPMRNEQARRQSGLYEAQNTSAVNSCAQDRESPDGSYTEEQSQETEMKVPATDFDDEFDDEEPLPTIGTCKALYTFEGQNEGTISVAEGEMLYVIEEDKGDGWTRIRRNEDEEGYVPTSYVEVYLDKNAKDS</sequence>
<feature type="coiled-coil region" evidence="15">
    <location>
        <begin position="440"/>
        <end position="500"/>
    </location>
</feature>
<evidence type="ECO:0000256" key="8">
    <source>
        <dbReference type="ARBA" id="ARBA00022583"/>
    </source>
</evidence>
<evidence type="ECO:0000256" key="5">
    <source>
        <dbReference type="ARBA" id="ARBA00022443"/>
    </source>
</evidence>
<evidence type="ECO:0000259" key="19">
    <source>
        <dbReference type="PROSITE" id="PS51860"/>
    </source>
</evidence>
<organism evidence="20 21">
    <name type="scientific">Falco tinnunculus</name>
    <name type="common">Common kestrel</name>
    <dbReference type="NCBI Taxonomy" id="100819"/>
    <lineage>
        <taxon>Eukaryota</taxon>
        <taxon>Metazoa</taxon>
        <taxon>Chordata</taxon>
        <taxon>Craniata</taxon>
        <taxon>Vertebrata</taxon>
        <taxon>Euteleostomi</taxon>
        <taxon>Archelosauria</taxon>
        <taxon>Archosauria</taxon>
        <taxon>Dinosauria</taxon>
        <taxon>Saurischia</taxon>
        <taxon>Theropoda</taxon>
        <taxon>Coelurosauria</taxon>
        <taxon>Aves</taxon>
        <taxon>Neognathae</taxon>
        <taxon>Neoaves</taxon>
        <taxon>Telluraves</taxon>
        <taxon>Australaves</taxon>
        <taxon>Falconiformes</taxon>
        <taxon>Falconidae</taxon>
        <taxon>Falco</taxon>
    </lineage>
</organism>